<dbReference type="InterPro" id="IPR001969">
    <property type="entry name" value="Aspartic_peptidase_AS"/>
</dbReference>
<keyword evidence="2" id="KW-1185">Reference proteome</keyword>
<dbReference type="AlphaFoldDB" id="A0AAF0QZ22"/>
<organism evidence="1 2">
    <name type="scientific">Solanum verrucosum</name>
    <dbReference type="NCBI Taxonomy" id="315347"/>
    <lineage>
        <taxon>Eukaryota</taxon>
        <taxon>Viridiplantae</taxon>
        <taxon>Streptophyta</taxon>
        <taxon>Embryophyta</taxon>
        <taxon>Tracheophyta</taxon>
        <taxon>Spermatophyta</taxon>
        <taxon>Magnoliopsida</taxon>
        <taxon>eudicotyledons</taxon>
        <taxon>Gunneridae</taxon>
        <taxon>Pentapetalae</taxon>
        <taxon>asterids</taxon>
        <taxon>lamiids</taxon>
        <taxon>Solanales</taxon>
        <taxon>Solanaceae</taxon>
        <taxon>Solanoideae</taxon>
        <taxon>Solaneae</taxon>
        <taxon>Solanum</taxon>
    </lineage>
</organism>
<dbReference type="InterPro" id="IPR021109">
    <property type="entry name" value="Peptidase_aspartic_dom_sf"/>
</dbReference>
<dbReference type="GO" id="GO:0004190">
    <property type="term" value="F:aspartic-type endopeptidase activity"/>
    <property type="evidence" value="ECO:0007669"/>
    <property type="project" value="InterPro"/>
</dbReference>
<dbReference type="PANTHER" id="PTHR15503">
    <property type="entry name" value="LDOC1 RELATED"/>
    <property type="match status" value="1"/>
</dbReference>
<dbReference type="Gene3D" id="1.10.340.70">
    <property type="match status" value="1"/>
</dbReference>
<dbReference type="CDD" id="cd00303">
    <property type="entry name" value="retropepsin_like"/>
    <property type="match status" value="1"/>
</dbReference>
<dbReference type="SUPFAM" id="SSF50630">
    <property type="entry name" value="Acid proteases"/>
    <property type="match status" value="1"/>
</dbReference>
<proteinExistence type="predicted"/>
<dbReference type="PROSITE" id="PS00141">
    <property type="entry name" value="ASP_PROTEASE"/>
    <property type="match status" value="1"/>
</dbReference>
<evidence type="ECO:0000313" key="2">
    <source>
        <dbReference type="Proteomes" id="UP001234989"/>
    </source>
</evidence>
<dbReference type="PANTHER" id="PTHR15503:SF45">
    <property type="entry name" value="RNA-DIRECTED DNA POLYMERASE HOMOLOG"/>
    <property type="match status" value="1"/>
</dbReference>
<dbReference type="Proteomes" id="UP001234989">
    <property type="component" value="Chromosome 6"/>
</dbReference>
<name>A0AAF0QZ22_SOLVR</name>
<dbReference type="InterPro" id="IPR032567">
    <property type="entry name" value="RTL1-rel"/>
</dbReference>
<dbReference type="EMBL" id="CP133617">
    <property type="protein sequence ID" value="WMV33117.1"/>
    <property type="molecule type" value="Genomic_DNA"/>
</dbReference>
<sequence>MYMLQLRLNKLWPQRPSLVCTLSIFSHIVYALIDSGSTLSYVTPLIVEKFKRTPELLVKPFEVSTPIGESIIARRVYHNCIVTICDRDTLADLVELEMVDFDVIMGMDWLSSYYAMVDCRTKTVHFHFPKEAVLEWKGSIGAPREQRNSTHEKEMVDVVHCLQVWGVYLLGTRSLEHKLGKHNQVADALSRKEMGQVKDGTKRRYWIEDDLLHFKGGRIVVPNGGVLRKDLMKEAHDTTRAGHPGVEWMLDLLSRVYSGQRWKMI</sequence>
<gene>
    <name evidence="1" type="ORF">MTR67_026502</name>
</gene>
<accession>A0AAF0QZ22</accession>
<dbReference type="GO" id="GO:0006508">
    <property type="term" value="P:proteolysis"/>
    <property type="evidence" value="ECO:0007669"/>
    <property type="project" value="InterPro"/>
</dbReference>
<protein>
    <recommendedName>
        <fullName evidence="3">Reverse transcriptase</fullName>
    </recommendedName>
</protein>
<evidence type="ECO:0000313" key="1">
    <source>
        <dbReference type="EMBL" id="WMV33117.1"/>
    </source>
</evidence>
<evidence type="ECO:0008006" key="3">
    <source>
        <dbReference type="Google" id="ProtNLM"/>
    </source>
</evidence>
<dbReference type="Pfam" id="PF08284">
    <property type="entry name" value="RVP_2"/>
    <property type="match status" value="1"/>
</dbReference>
<dbReference type="Gene3D" id="2.40.70.10">
    <property type="entry name" value="Acid Proteases"/>
    <property type="match status" value="1"/>
</dbReference>
<reference evidence="1" key="1">
    <citation type="submission" date="2023-08" db="EMBL/GenBank/DDBJ databases">
        <title>A de novo genome assembly of Solanum verrucosum Schlechtendal, a Mexican diploid species geographically isolated from the other diploid A-genome species in potato relatives.</title>
        <authorList>
            <person name="Hosaka K."/>
        </authorList>
    </citation>
    <scope>NUCLEOTIDE SEQUENCE</scope>
    <source>
        <tissue evidence="1">Young leaves</tissue>
    </source>
</reference>